<feature type="domain" description="BTB" evidence="4">
    <location>
        <begin position="116"/>
        <end position="186"/>
    </location>
</feature>
<organism evidence="7">
    <name type="scientific">Aureococcus anophagefferens</name>
    <name type="common">Harmful bloom alga</name>
    <dbReference type="NCBI Taxonomy" id="44056"/>
    <lineage>
        <taxon>Eukaryota</taxon>
        <taxon>Sar</taxon>
        <taxon>Stramenopiles</taxon>
        <taxon>Ochrophyta</taxon>
        <taxon>Pelagophyceae</taxon>
        <taxon>Pelagomonadales</taxon>
        <taxon>Pelagomonadaceae</taxon>
        <taxon>Aureococcus</taxon>
    </lineage>
</organism>
<dbReference type="PANTHER" id="PTHR42974:SF1">
    <property type="entry name" value="TYPE-3 GLUTAMINE SYNTHETASE"/>
    <property type="match status" value="1"/>
</dbReference>
<dbReference type="GeneID" id="20228415"/>
<feature type="region of interest" description="Disordered" evidence="3">
    <location>
        <begin position="75"/>
        <end position="94"/>
    </location>
</feature>
<dbReference type="InterPro" id="IPR011333">
    <property type="entry name" value="SKP1/BTB/POZ_sf"/>
</dbReference>
<dbReference type="InterPro" id="IPR014746">
    <property type="entry name" value="Gln_synth/guanido_kin_cat_dom"/>
</dbReference>
<protein>
    <submittedName>
        <fullName evidence="6">Uncharacterized protein GS2</fullName>
    </submittedName>
</protein>
<evidence type="ECO:0000256" key="2">
    <source>
        <dbReference type="RuleBase" id="RU000384"/>
    </source>
</evidence>
<dbReference type="PROSITE" id="PS50097">
    <property type="entry name" value="BTB"/>
    <property type="match status" value="1"/>
</dbReference>
<dbReference type="InterPro" id="IPR027303">
    <property type="entry name" value="Gln_synth_gly_rich_site"/>
</dbReference>
<dbReference type="Pfam" id="PF00120">
    <property type="entry name" value="Gln-synt_C"/>
    <property type="match status" value="1"/>
</dbReference>
<dbReference type="Pfam" id="PF18318">
    <property type="entry name" value="Gln-synt_C-ter"/>
    <property type="match status" value="1"/>
</dbReference>
<dbReference type="PROSITE" id="PS51987">
    <property type="entry name" value="GS_CATALYTIC"/>
    <property type="match status" value="1"/>
</dbReference>
<dbReference type="Pfam" id="PF00651">
    <property type="entry name" value="BTB"/>
    <property type="match status" value="1"/>
</dbReference>
<dbReference type="Gene3D" id="1.25.40.420">
    <property type="match status" value="1"/>
</dbReference>
<comment type="similarity">
    <text evidence="1 2">Belongs to the glutamine synthetase family.</text>
</comment>
<dbReference type="SMART" id="SM00225">
    <property type="entry name" value="BTB"/>
    <property type="match status" value="1"/>
</dbReference>
<keyword evidence="7" id="KW-1185">Reference proteome</keyword>
<dbReference type="PROSITE" id="PS00181">
    <property type="entry name" value="GLNA_ATP"/>
    <property type="match status" value="1"/>
</dbReference>
<dbReference type="Pfam" id="PF12437">
    <property type="entry name" value="GSIII_N"/>
    <property type="match status" value="1"/>
</dbReference>
<dbReference type="Gene3D" id="1.20.120.1560">
    <property type="match status" value="2"/>
</dbReference>
<dbReference type="KEGG" id="aaf:AURANDRAFT_71821"/>
<dbReference type="PANTHER" id="PTHR42974">
    <property type="entry name" value="GLUTAMINE SYNTHETASE"/>
    <property type="match status" value="1"/>
</dbReference>
<evidence type="ECO:0000313" key="6">
    <source>
        <dbReference type="EMBL" id="EGB07430.1"/>
    </source>
</evidence>
<dbReference type="Pfam" id="PF07707">
    <property type="entry name" value="BACK"/>
    <property type="match status" value="1"/>
</dbReference>
<dbReference type="OrthoDB" id="415358at2759"/>
<evidence type="ECO:0000259" key="4">
    <source>
        <dbReference type="PROSITE" id="PS50097"/>
    </source>
</evidence>
<dbReference type="SUPFAM" id="SSF55931">
    <property type="entry name" value="Glutamine synthetase/guanido kinase"/>
    <property type="match status" value="1"/>
</dbReference>
<dbReference type="CDD" id="cd18186">
    <property type="entry name" value="BTB_POZ_ZBTB_KLHL-like"/>
    <property type="match status" value="1"/>
</dbReference>
<accession>F0YC82</accession>
<evidence type="ECO:0000313" key="7">
    <source>
        <dbReference type="Proteomes" id="UP000002729"/>
    </source>
</evidence>
<gene>
    <name evidence="6" type="primary">GS2</name>
    <name evidence="6" type="ORF">AURANDRAFT_71821</name>
</gene>
<dbReference type="InParanoid" id="F0YC82"/>
<dbReference type="InterPro" id="IPR022147">
    <property type="entry name" value="GSIII_N"/>
</dbReference>
<dbReference type="InterPro" id="IPR000210">
    <property type="entry name" value="BTB/POZ_dom"/>
</dbReference>
<dbReference type="Proteomes" id="UP000002729">
    <property type="component" value="Unassembled WGS sequence"/>
</dbReference>
<sequence>MGQLEAWGVRRESAVRCLASAIVALAALSSNAPPAQKRAIVAARRRQSSHPSPAALTNEIPMAVAVEVVPLRAAPAAPPAPPAPPPAPPARSVSLGADGCERLVAALRDQLSAGGGDVAILGDGGALFPAHGALLRASSPVLAAMLDDVADDGETDIPELRVGGASEPVLRAVLDYAYGGVVRLTEENVEPLLELASRLRMTALVEECCSFVAQRTRPCRACRVLAVADRHKCRLLRRDVLLCVLRHFDEAAGLAVDPAVAVVAAGGRATKKTMAEGSRAACGAGDRAEAAAGFGDLPLHLLEEVLADDRLDARDESVVFAAAVAWLDAPGREAQREAHADAVLRHVRFPLIDPEFLADCVEPHARMQSPAGTKLVHDAYRNLCLPPERRKVAPRAAARHVPCSETHRPPSRPPSPEPAPAARAPSVDSGNPRTMMLNALKSVLPKGRSAATTRSVSGLLEGYGDHVFKGAVAESYLSKQGLAAGTLDNSEWTKDAAAADKVAAAVLEWATENDATSFCHVFQPLGASGVRHGLVGQVQNAFFKFDAAGKPVWDLKGKDILAGETDGSSYPNGGLRGTHCAGGYVSVDPTSPIFLRGDCIFIPSTLCSYYGDALDEKTPLLRSVDALNSEGTRLLSKLGFDVGGLQSNIGLEQEIFLIPRDQYVQRLDLMMTGRTIMGADAPRGQEMCDHYMASPSSATAALACMQEIQAQCFRLGIPLVTRHREVAPNQYEFAPQFGTATTQIDQNVTLMQIIEEVAPQYGLAALLQEKPFNNVNGSGKHNNWSIGTSEGVNLLNVGQVTDKSGSPDVFPTIMAAIVGAVDDHGDLLRMAIASPGNDFRLGACEAPPAIVSTYLGEDMTSYLEAYAAGGEAEYKPGTKALDMGVAAMKKLDIPAQDRNRTSPFPYGGHRFEFRAVGSAQNVSLVNTVLNTITAAAFKKVADRMDAGESARDVATELIKTHVPKVVFNGDNYDEANQDMLTKRGVWRIDSGVEAICRYSAPKNTALFEEMGVLRAEECAARQQILLDHYVGVVDMEAKCMIDMINKHVIPSVKAAGLGPLSDLEAAVGTLEAAVHAIEESEGEAQATLARDLRLETMEAIRAHCDAAEKVCPASLWTLPTYVDLMFLDQTSNFSYED</sequence>
<feature type="region of interest" description="Disordered" evidence="3">
    <location>
        <begin position="394"/>
        <end position="433"/>
    </location>
</feature>
<proteinExistence type="inferred from homology"/>
<dbReference type="SMART" id="SM01230">
    <property type="entry name" value="Gln-synt_C"/>
    <property type="match status" value="1"/>
</dbReference>
<reference evidence="6 7" key="1">
    <citation type="journal article" date="2011" name="Proc. Natl. Acad. Sci. U.S.A.">
        <title>Niche of harmful alga Aureococcus anophagefferens revealed through ecogenomics.</title>
        <authorList>
            <person name="Gobler C.J."/>
            <person name="Berry D.L."/>
            <person name="Dyhrman S.T."/>
            <person name="Wilhelm S.W."/>
            <person name="Salamov A."/>
            <person name="Lobanov A.V."/>
            <person name="Zhang Y."/>
            <person name="Collier J.L."/>
            <person name="Wurch L.L."/>
            <person name="Kustka A.B."/>
            <person name="Dill B.D."/>
            <person name="Shah M."/>
            <person name="VerBerkmoes N.C."/>
            <person name="Kuo A."/>
            <person name="Terry A."/>
            <person name="Pangilinan J."/>
            <person name="Lindquist E.A."/>
            <person name="Lucas S."/>
            <person name="Paulsen I.T."/>
            <person name="Hattenrath-Lehmann T.K."/>
            <person name="Talmage S.C."/>
            <person name="Walker E.A."/>
            <person name="Koch F."/>
            <person name="Burson A.M."/>
            <person name="Marcoval M.A."/>
            <person name="Tang Y.Z."/>
            <person name="Lecleir G.R."/>
            <person name="Coyne K.J."/>
            <person name="Berg G.M."/>
            <person name="Bertrand E.M."/>
            <person name="Saito M.A."/>
            <person name="Gladyshev V.N."/>
            <person name="Grigoriev I.V."/>
        </authorList>
    </citation>
    <scope>NUCLEOTIDE SEQUENCE [LARGE SCALE GENOMIC DNA]</scope>
    <source>
        <strain evidence="7">CCMP 1984</strain>
    </source>
</reference>
<dbReference type="EMBL" id="GL833131">
    <property type="protein sequence ID" value="EGB07430.1"/>
    <property type="molecule type" value="Genomic_DNA"/>
</dbReference>
<dbReference type="InterPro" id="IPR040577">
    <property type="entry name" value="Gln-synt_C"/>
</dbReference>
<feature type="domain" description="GS catalytic" evidence="5">
    <location>
        <begin position="616"/>
        <end position="1048"/>
    </location>
</feature>
<dbReference type="SUPFAM" id="SSF54695">
    <property type="entry name" value="POZ domain"/>
    <property type="match status" value="1"/>
</dbReference>
<feature type="compositionally biased region" description="Pro residues" evidence="3">
    <location>
        <begin position="76"/>
        <end position="89"/>
    </location>
</feature>
<evidence type="ECO:0000256" key="3">
    <source>
        <dbReference type="SAM" id="MobiDB-lite"/>
    </source>
</evidence>
<evidence type="ECO:0000256" key="1">
    <source>
        <dbReference type="PROSITE-ProRule" id="PRU01331"/>
    </source>
</evidence>
<dbReference type="Gene3D" id="3.30.710.10">
    <property type="entry name" value="Potassium Channel Kv1.1, Chain A"/>
    <property type="match status" value="1"/>
</dbReference>
<dbReference type="InterPro" id="IPR052725">
    <property type="entry name" value="GS_Type-3"/>
</dbReference>
<dbReference type="InterPro" id="IPR008146">
    <property type="entry name" value="Gln_synth_cat_dom"/>
</dbReference>
<evidence type="ECO:0000259" key="5">
    <source>
        <dbReference type="PROSITE" id="PS51987"/>
    </source>
</evidence>
<dbReference type="RefSeq" id="XP_009038047.1">
    <property type="nucleotide sequence ID" value="XM_009039799.1"/>
</dbReference>
<dbReference type="GO" id="GO:0004356">
    <property type="term" value="F:glutamine synthetase activity"/>
    <property type="evidence" value="ECO:0007669"/>
    <property type="project" value="InterPro"/>
</dbReference>
<dbReference type="AlphaFoldDB" id="F0YC82"/>
<dbReference type="InterPro" id="IPR011705">
    <property type="entry name" value="BACK"/>
</dbReference>
<name>F0YC82_AURAN</name>
<dbReference type="SMART" id="SM00875">
    <property type="entry name" value="BACK"/>
    <property type="match status" value="1"/>
</dbReference>
<dbReference type="eggNOG" id="KOG4441">
    <property type="taxonomic scope" value="Eukaryota"/>
</dbReference>
<dbReference type="Gene3D" id="3.30.590.10">
    <property type="entry name" value="Glutamine synthetase/guanido kinase, catalytic domain"/>
    <property type="match status" value="1"/>
</dbReference>